<dbReference type="PANTHER" id="PTHR15371">
    <property type="entry name" value="TIM23"/>
    <property type="match status" value="1"/>
</dbReference>
<reference evidence="5 6" key="1">
    <citation type="journal article" date="2017" name="Nat. Commun.">
        <title>Genome assembly with in vitro proximity ligation data and whole-genome triplication in lettuce.</title>
        <authorList>
            <person name="Reyes-Chin-Wo S."/>
            <person name="Wang Z."/>
            <person name="Yang X."/>
            <person name="Kozik A."/>
            <person name="Arikit S."/>
            <person name="Song C."/>
            <person name="Xia L."/>
            <person name="Froenicke L."/>
            <person name="Lavelle D.O."/>
            <person name="Truco M.J."/>
            <person name="Xia R."/>
            <person name="Zhu S."/>
            <person name="Xu C."/>
            <person name="Xu H."/>
            <person name="Xu X."/>
            <person name="Cox K."/>
            <person name="Korf I."/>
            <person name="Meyers B.C."/>
            <person name="Michelmore R.W."/>
        </authorList>
    </citation>
    <scope>NUCLEOTIDE SEQUENCE [LARGE SCALE GENOMIC DNA]</scope>
    <source>
        <strain evidence="6">cv. Salinas</strain>
        <tissue evidence="5">Seedlings</tissue>
    </source>
</reference>
<dbReference type="AlphaFoldDB" id="A0A9R1VBJ3"/>
<protein>
    <submittedName>
        <fullName evidence="5">Uncharacterized protein</fullName>
    </submittedName>
</protein>
<evidence type="ECO:0000256" key="3">
    <source>
        <dbReference type="ARBA" id="ARBA00022989"/>
    </source>
</evidence>
<proteinExistence type="predicted"/>
<keyword evidence="6" id="KW-1185">Reference proteome</keyword>
<evidence type="ECO:0000313" key="5">
    <source>
        <dbReference type="EMBL" id="KAJ0203120.1"/>
    </source>
</evidence>
<keyword evidence="3" id="KW-1133">Transmembrane helix</keyword>
<dbReference type="InterPro" id="IPR045238">
    <property type="entry name" value="Tim23-like"/>
</dbReference>
<evidence type="ECO:0000256" key="4">
    <source>
        <dbReference type="ARBA" id="ARBA00023136"/>
    </source>
</evidence>
<sequence length="82" mass="8507">MGSFCKSGRTIGNRAGVIGFLYTGMESGMVKARDADDIINSVVAGLAIGALYKAETVTRAIGGIAVGLAMTGKQILKRYIPI</sequence>
<organism evidence="5 6">
    <name type="scientific">Lactuca sativa</name>
    <name type="common">Garden lettuce</name>
    <dbReference type="NCBI Taxonomy" id="4236"/>
    <lineage>
        <taxon>Eukaryota</taxon>
        <taxon>Viridiplantae</taxon>
        <taxon>Streptophyta</taxon>
        <taxon>Embryophyta</taxon>
        <taxon>Tracheophyta</taxon>
        <taxon>Spermatophyta</taxon>
        <taxon>Magnoliopsida</taxon>
        <taxon>eudicotyledons</taxon>
        <taxon>Gunneridae</taxon>
        <taxon>Pentapetalae</taxon>
        <taxon>asterids</taxon>
        <taxon>campanulids</taxon>
        <taxon>Asterales</taxon>
        <taxon>Asteraceae</taxon>
        <taxon>Cichorioideae</taxon>
        <taxon>Cichorieae</taxon>
        <taxon>Lactucinae</taxon>
        <taxon>Lactuca</taxon>
    </lineage>
</organism>
<accession>A0A9R1VBJ3</accession>
<comment type="caution">
    <text evidence="5">The sequence shown here is derived from an EMBL/GenBank/DDBJ whole genome shotgun (WGS) entry which is preliminary data.</text>
</comment>
<evidence type="ECO:0000256" key="1">
    <source>
        <dbReference type="ARBA" id="ARBA00004141"/>
    </source>
</evidence>
<dbReference type="Pfam" id="PF02466">
    <property type="entry name" value="Tim17"/>
    <property type="match status" value="1"/>
</dbReference>
<dbReference type="GO" id="GO:0030150">
    <property type="term" value="P:protein import into mitochondrial matrix"/>
    <property type="evidence" value="ECO:0000318"/>
    <property type="project" value="GO_Central"/>
</dbReference>
<keyword evidence="4" id="KW-0472">Membrane</keyword>
<dbReference type="PANTHER" id="PTHR15371:SF0">
    <property type="entry name" value="SD19278P"/>
    <property type="match status" value="1"/>
</dbReference>
<dbReference type="GO" id="GO:0008320">
    <property type="term" value="F:protein transmembrane transporter activity"/>
    <property type="evidence" value="ECO:0000318"/>
    <property type="project" value="GO_Central"/>
</dbReference>
<dbReference type="Proteomes" id="UP000235145">
    <property type="component" value="Unassembled WGS sequence"/>
</dbReference>
<dbReference type="GO" id="GO:0005744">
    <property type="term" value="C:TIM23 mitochondrial import inner membrane translocase complex"/>
    <property type="evidence" value="ECO:0000318"/>
    <property type="project" value="GO_Central"/>
</dbReference>
<evidence type="ECO:0000256" key="2">
    <source>
        <dbReference type="ARBA" id="ARBA00022692"/>
    </source>
</evidence>
<comment type="subcellular location">
    <subcellularLocation>
        <location evidence="1">Membrane</location>
        <topology evidence="1">Multi-pass membrane protein</topology>
    </subcellularLocation>
</comment>
<keyword evidence="2" id="KW-0812">Transmembrane</keyword>
<name>A0A9R1VBJ3_LACSA</name>
<dbReference type="EMBL" id="NBSK02000005">
    <property type="protein sequence ID" value="KAJ0203120.1"/>
    <property type="molecule type" value="Genomic_DNA"/>
</dbReference>
<evidence type="ECO:0000313" key="6">
    <source>
        <dbReference type="Proteomes" id="UP000235145"/>
    </source>
</evidence>
<gene>
    <name evidence="5" type="ORF">LSAT_V11C500243820</name>
</gene>